<evidence type="ECO:0000313" key="3">
    <source>
        <dbReference type="Proteomes" id="UP001176940"/>
    </source>
</evidence>
<evidence type="ECO:0000256" key="1">
    <source>
        <dbReference type="SAM" id="MobiDB-lite"/>
    </source>
</evidence>
<evidence type="ECO:0000313" key="2">
    <source>
        <dbReference type="EMBL" id="CAJ0961776.1"/>
    </source>
</evidence>
<proteinExistence type="predicted"/>
<gene>
    <name evidence="2" type="ORF">RIMI_LOCUS17944892</name>
</gene>
<organism evidence="2 3">
    <name type="scientific">Ranitomeya imitator</name>
    <name type="common">mimic poison frog</name>
    <dbReference type="NCBI Taxonomy" id="111125"/>
    <lineage>
        <taxon>Eukaryota</taxon>
        <taxon>Metazoa</taxon>
        <taxon>Chordata</taxon>
        <taxon>Craniata</taxon>
        <taxon>Vertebrata</taxon>
        <taxon>Euteleostomi</taxon>
        <taxon>Amphibia</taxon>
        <taxon>Batrachia</taxon>
        <taxon>Anura</taxon>
        <taxon>Neobatrachia</taxon>
        <taxon>Hyloidea</taxon>
        <taxon>Dendrobatidae</taxon>
        <taxon>Dendrobatinae</taxon>
        <taxon>Ranitomeya</taxon>
    </lineage>
</organism>
<dbReference type="Proteomes" id="UP001176940">
    <property type="component" value="Unassembled WGS sequence"/>
</dbReference>
<feature type="compositionally biased region" description="Basic and acidic residues" evidence="1">
    <location>
        <begin position="123"/>
        <end position="139"/>
    </location>
</feature>
<comment type="caution">
    <text evidence="2">The sequence shown here is derived from an EMBL/GenBank/DDBJ whole genome shotgun (WGS) entry which is preliminary data.</text>
</comment>
<protein>
    <submittedName>
        <fullName evidence="2">Uncharacterized protein</fullName>
    </submittedName>
</protein>
<keyword evidence="3" id="KW-1185">Reference proteome</keyword>
<reference evidence="2" key="1">
    <citation type="submission" date="2023-07" db="EMBL/GenBank/DDBJ databases">
        <authorList>
            <person name="Stuckert A."/>
        </authorList>
    </citation>
    <scope>NUCLEOTIDE SEQUENCE</scope>
</reference>
<name>A0ABN9MBJ6_9NEOB</name>
<feature type="region of interest" description="Disordered" evidence="1">
    <location>
        <begin position="91"/>
        <end position="139"/>
    </location>
</feature>
<dbReference type="EMBL" id="CAUEEQ010053594">
    <property type="protein sequence ID" value="CAJ0961776.1"/>
    <property type="molecule type" value="Genomic_DNA"/>
</dbReference>
<sequence>MTELYRVLEAGKVGIFESPTGTVRIRDARGDEGRNVWSPADDCGCCDLMGSGCGDVSHVISSPVLVSPQGKSLSLICGSLTWLRDFEEKKRKEEAEGAGGRTESRLHSHRIHGRARLGDPVLTEERRDGREEQDKGAGQ</sequence>
<accession>A0ABN9MBJ6</accession>